<feature type="region of interest" description="Disordered" evidence="8">
    <location>
        <begin position="338"/>
        <end position="454"/>
    </location>
</feature>
<dbReference type="PANTHER" id="PTHR46161">
    <property type="entry name" value="NUCLEOSIDE DIPHOSPHATE KINASE"/>
    <property type="match status" value="1"/>
</dbReference>
<comment type="similarity">
    <text evidence="1 7">Belongs to the NDK family.</text>
</comment>
<feature type="compositionally biased region" description="Polar residues" evidence="8">
    <location>
        <begin position="445"/>
        <end position="454"/>
    </location>
</feature>
<feature type="compositionally biased region" description="Basic and acidic residues" evidence="8">
    <location>
        <begin position="305"/>
        <end position="318"/>
    </location>
</feature>
<feature type="region of interest" description="Disordered" evidence="8">
    <location>
        <begin position="146"/>
        <end position="167"/>
    </location>
</feature>
<keyword evidence="11" id="KW-1185">Reference proteome</keyword>
<dbReference type="InterPro" id="IPR036850">
    <property type="entry name" value="NDK-like_dom_sf"/>
</dbReference>
<dbReference type="EMBL" id="CAFZ01000045">
    <property type="protein sequence ID" value="CCA69013.1"/>
    <property type="molecule type" value="Genomic_DNA"/>
</dbReference>
<dbReference type="Pfam" id="PF00334">
    <property type="entry name" value="NDK"/>
    <property type="match status" value="1"/>
</dbReference>
<dbReference type="STRING" id="1109443.G4TCH0"/>
<comment type="caution">
    <text evidence="10">The sequence shown here is derived from an EMBL/GenBank/DDBJ whole genome shotgun (WGS) entry which is preliminary data.</text>
</comment>
<dbReference type="InParanoid" id="G4TCH0"/>
<feature type="region of interest" description="Disordered" evidence="8">
    <location>
        <begin position="248"/>
        <end position="280"/>
    </location>
</feature>
<dbReference type="OMA" id="PSSFMFR"/>
<dbReference type="PANTHER" id="PTHR46161:SF3">
    <property type="entry name" value="NUCLEOSIDE DIPHOSPHATE KINASE DDB_G0292928-RELATED"/>
    <property type="match status" value="1"/>
</dbReference>
<evidence type="ECO:0000256" key="1">
    <source>
        <dbReference type="ARBA" id="ARBA00008142"/>
    </source>
</evidence>
<organism evidence="10 11">
    <name type="scientific">Serendipita indica (strain DSM 11827)</name>
    <name type="common">Root endophyte fungus</name>
    <name type="synonym">Piriformospora indica</name>
    <dbReference type="NCBI Taxonomy" id="1109443"/>
    <lineage>
        <taxon>Eukaryota</taxon>
        <taxon>Fungi</taxon>
        <taxon>Dikarya</taxon>
        <taxon>Basidiomycota</taxon>
        <taxon>Agaricomycotina</taxon>
        <taxon>Agaricomycetes</taxon>
        <taxon>Sebacinales</taxon>
        <taxon>Serendipitaceae</taxon>
        <taxon>Serendipita</taxon>
    </lineage>
</organism>
<keyword evidence="5" id="KW-0418">Kinase</keyword>
<comment type="caution">
    <text evidence="7">Lacks conserved residue(s) required for the propagation of feature annotation.</text>
</comment>
<dbReference type="OrthoDB" id="2162449at2759"/>
<proteinExistence type="inferred from homology"/>
<dbReference type="Proteomes" id="UP000007148">
    <property type="component" value="Unassembled WGS sequence"/>
</dbReference>
<evidence type="ECO:0000313" key="10">
    <source>
        <dbReference type="EMBL" id="CCA69013.1"/>
    </source>
</evidence>
<evidence type="ECO:0000256" key="3">
    <source>
        <dbReference type="ARBA" id="ARBA00022679"/>
    </source>
</evidence>
<feature type="region of interest" description="Disordered" evidence="8">
    <location>
        <begin position="189"/>
        <end position="235"/>
    </location>
</feature>
<dbReference type="Gene3D" id="3.30.70.141">
    <property type="entry name" value="Nucleoside diphosphate kinase-like domain"/>
    <property type="match status" value="1"/>
</dbReference>
<keyword evidence="4" id="KW-0547">Nucleotide-binding</keyword>
<dbReference type="InterPro" id="IPR034907">
    <property type="entry name" value="NDK-like_dom"/>
</dbReference>
<feature type="region of interest" description="Disordered" evidence="8">
    <location>
        <begin position="297"/>
        <end position="318"/>
    </location>
</feature>
<dbReference type="GO" id="GO:0005524">
    <property type="term" value="F:ATP binding"/>
    <property type="evidence" value="ECO:0007669"/>
    <property type="project" value="UniProtKB-KW"/>
</dbReference>
<dbReference type="PROSITE" id="PS51374">
    <property type="entry name" value="NDPK_LIKE"/>
    <property type="match status" value="1"/>
</dbReference>
<evidence type="ECO:0000256" key="8">
    <source>
        <dbReference type="SAM" id="MobiDB-lite"/>
    </source>
</evidence>
<sequence length="454" mass="48503">MSGTSPRPPSSPGGPTRALAFIKNHALKHRLTIERRITDAGFDIVKERQMEFSPDSDREVLEELFGNDAAGIGDAPVWVYVLERYRAIETLQSLMGSEDPEEARQNEPQSLRAVYGIDFVDNAIGGSIDSAAAEAQIAALFASSPPFPTSELPLEDEQGTGTMRSVSSSVLDEIRNQLDQQTDAAYYASSVRSNGGSQPSSSGTPTSGKRANGVSTTGKPIFRARPVPATNVPGSVQPRMTKAAALRMGLAPPESASSRPRGSSTGEIVGKRDFIDTPGHKRSTVIKVASTAAPTIAPRPTKASSLREGKPVEVQRRQSLDVSRTEIFKNVPGHKRTETVEVASVKEPTVKPRTNRSASLRQNKDTAPPSSFMFKGPTAPPLATRRSSSSLKNEEIENKPAAAPRRASIGSRPSSAQLVRPPSVGPPDVAPRTNRSAMLRAAKMNATQPKATRA</sequence>
<dbReference type="SUPFAM" id="SSF54919">
    <property type="entry name" value="Nucleoside diphosphate kinase, NDK"/>
    <property type="match status" value="1"/>
</dbReference>
<feature type="domain" description="Nucleoside diphosphate kinase-like" evidence="9">
    <location>
        <begin position="15"/>
        <end position="148"/>
    </location>
</feature>
<evidence type="ECO:0000256" key="7">
    <source>
        <dbReference type="PROSITE-ProRule" id="PRU00706"/>
    </source>
</evidence>
<name>G4TCH0_SERID</name>
<reference evidence="10 11" key="1">
    <citation type="journal article" date="2011" name="PLoS Pathog.">
        <title>Endophytic Life Strategies Decoded by Genome and Transcriptome Analyses of the Mutualistic Root Symbiont Piriformospora indica.</title>
        <authorList>
            <person name="Zuccaro A."/>
            <person name="Lahrmann U."/>
            <person name="Guldener U."/>
            <person name="Langen G."/>
            <person name="Pfiffi S."/>
            <person name="Biedenkopf D."/>
            <person name="Wong P."/>
            <person name="Samans B."/>
            <person name="Grimm C."/>
            <person name="Basiewicz M."/>
            <person name="Murat C."/>
            <person name="Martin F."/>
            <person name="Kogel K.H."/>
        </authorList>
    </citation>
    <scope>NUCLEOTIDE SEQUENCE [LARGE SCALE GENOMIC DNA]</scope>
    <source>
        <strain evidence="10 11">DSM 11827</strain>
    </source>
</reference>
<evidence type="ECO:0000256" key="5">
    <source>
        <dbReference type="ARBA" id="ARBA00022777"/>
    </source>
</evidence>
<dbReference type="eggNOG" id="KOG0888">
    <property type="taxonomic scope" value="Eukaryota"/>
</dbReference>
<evidence type="ECO:0000259" key="9">
    <source>
        <dbReference type="SMART" id="SM00562"/>
    </source>
</evidence>
<feature type="compositionally biased region" description="Low complexity" evidence="8">
    <location>
        <begin position="189"/>
        <end position="208"/>
    </location>
</feature>
<dbReference type="AlphaFoldDB" id="G4TCH0"/>
<gene>
    <name evidence="10" type="ORF">PIIN_02872</name>
</gene>
<evidence type="ECO:0000256" key="4">
    <source>
        <dbReference type="ARBA" id="ARBA00022741"/>
    </source>
</evidence>
<keyword evidence="6" id="KW-0067">ATP-binding</keyword>
<keyword evidence="3" id="KW-0808">Transferase</keyword>
<evidence type="ECO:0000313" key="11">
    <source>
        <dbReference type="Proteomes" id="UP000007148"/>
    </source>
</evidence>
<feature type="compositionally biased region" description="Polar residues" evidence="8">
    <location>
        <begin position="255"/>
        <end position="266"/>
    </location>
</feature>
<dbReference type="SMART" id="SM00562">
    <property type="entry name" value="NDK"/>
    <property type="match status" value="1"/>
</dbReference>
<dbReference type="GO" id="GO:0016301">
    <property type="term" value="F:kinase activity"/>
    <property type="evidence" value="ECO:0007669"/>
    <property type="project" value="UniProtKB-KW"/>
</dbReference>
<accession>G4TCH0</accession>
<evidence type="ECO:0000256" key="6">
    <source>
        <dbReference type="ARBA" id="ARBA00022840"/>
    </source>
</evidence>
<protein>
    <recommendedName>
        <fullName evidence="2">Nucleoside diphosphate kinase</fullName>
    </recommendedName>
</protein>
<feature type="compositionally biased region" description="Basic and acidic residues" evidence="8">
    <location>
        <begin position="269"/>
        <end position="279"/>
    </location>
</feature>
<evidence type="ECO:0000256" key="2">
    <source>
        <dbReference type="ARBA" id="ARBA00017632"/>
    </source>
</evidence>
<dbReference type="HOGENOM" id="CLU_025149_0_0_1"/>